<dbReference type="InterPro" id="IPR003658">
    <property type="entry name" value="Anti-sigma_ant"/>
</dbReference>
<comment type="similarity">
    <text evidence="1 2">Belongs to the anti-sigma-factor antagonist family.</text>
</comment>
<dbReference type="NCBIfam" id="TIGR00377">
    <property type="entry name" value="ant_ant_sig"/>
    <property type="match status" value="1"/>
</dbReference>
<reference evidence="5" key="1">
    <citation type="journal article" date="2014" name="Int. J. Syst. Evol. Microbiol.">
        <title>Complete genome sequence of Corynebacterium casei LMG S-19264T (=DSM 44701T), isolated from a smear-ripened cheese.</title>
        <authorList>
            <consortium name="US DOE Joint Genome Institute (JGI-PGF)"/>
            <person name="Walter F."/>
            <person name="Albersmeier A."/>
            <person name="Kalinowski J."/>
            <person name="Ruckert C."/>
        </authorList>
    </citation>
    <scope>NUCLEOTIDE SEQUENCE</scope>
    <source>
        <strain evidence="5">JCM 5016</strain>
    </source>
</reference>
<sequence length="167" mass="17016">MEQAIGPGSPRGARPGARQAPPARVAELPYALSATLRQDGDRVVVTLCGELDLDAEAVLREAVGQALRRSRTGVDLDMARIAFWDCSALNVLLDLRCAARRDGKTLTVRAAGPAVTRLLELTGTGPLFLPGGDGLPPDAAGSPADAGGEAPAPGGRAGGITDTARGN</sequence>
<gene>
    <name evidence="5" type="ORF">GCM10010389_32970</name>
</gene>
<dbReference type="PROSITE" id="PS50801">
    <property type="entry name" value="STAS"/>
    <property type="match status" value="1"/>
</dbReference>
<feature type="compositionally biased region" description="Low complexity" evidence="3">
    <location>
        <begin position="130"/>
        <end position="154"/>
    </location>
</feature>
<evidence type="ECO:0000256" key="1">
    <source>
        <dbReference type="ARBA" id="ARBA00009013"/>
    </source>
</evidence>
<dbReference type="PANTHER" id="PTHR33495">
    <property type="entry name" value="ANTI-SIGMA FACTOR ANTAGONIST TM_1081-RELATED-RELATED"/>
    <property type="match status" value="1"/>
</dbReference>
<reference evidence="5" key="2">
    <citation type="submission" date="2020-09" db="EMBL/GenBank/DDBJ databases">
        <authorList>
            <person name="Sun Q."/>
            <person name="Ohkuma M."/>
        </authorList>
    </citation>
    <scope>NUCLEOTIDE SEQUENCE</scope>
    <source>
        <strain evidence="5">JCM 5016</strain>
    </source>
</reference>
<evidence type="ECO:0000313" key="6">
    <source>
        <dbReference type="Proteomes" id="UP000623010"/>
    </source>
</evidence>
<dbReference type="GO" id="GO:0043856">
    <property type="term" value="F:anti-sigma factor antagonist activity"/>
    <property type="evidence" value="ECO:0007669"/>
    <property type="project" value="InterPro"/>
</dbReference>
<feature type="region of interest" description="Disordered" evidence="3">
    <location>
        <begin position="130"/>
        <end position="167"/>
    </location>
</feature>
<accession>A0A918RB32</accession>
<feature type="domain" description="STAS" evidence="4">
    <location>
        <begin position="32"/>
        <end position="123"/>
    </location>
</feature>
<dbReference type="PANTHER" id="PTHR33495:SF2">
    <property type="entry name" value="ANTI-SIGMA FACTOR ANTAGONIST TM_1081-RELATED"/>
    <property type="match status" value="1"/>
</dbReference>
<organism evidence="5 6">
    <name type="scientific">Streptomyces echinoruber</name>
    <dbReference type="NCBI Taxonomy" id="68898"/>
    <lineage>
        <taxon>Bacteria</taxon>
        <taxon>Bacillati</taxon>
        <taxon>Actinomycetota</taxon>
        <taxon>Actinomycetes</taxon>
        <taxon>Kitasatosporales</taxon>
        <taxon>Streptomycetaceae</taxon>
        <taxon>Streptomyces</taxon>
    </lineage>
</organism>
<protein>
    <recommendedName>
        <fullName evidence="2">Anti-sigma factor antagonist</fullName>
    </recommendedName>
</protein>
<dbReference type="CDD" id="cd07043">
    <property type="entry name" value="STAS_anti-anti-sigma_factors"/>
    <property type="match status" value="1"/>
</dbReference>
<dbReference type="EMBL" id="BMWH01000012">
    <property type="protein sequence ID" value="GGZ91849.1"/>
    <property type="molecule type" value="Genomic_DNA"/>
</dbReference>
<comment type="caution">
    <text evidence="5">The sequence shown here is derived from an EMBL/GenBank/DDBJ whole genome shotgun (WGS) entry which is preliminary data.</text>
</comment>
<dbReference type="SUPFAM" id="SSF52091">
    <property type="entry name" value="SpoIIaa-like"/>
    <property type="match status" value="1"/>
</dbReference>
<evidence type="ECO:0000256" key="2">
    <source>
        <dbReference type="RuleBase" id="RU003749"/>
    </source>
</evidence>
<dbReference type="Proteomes" id="UP000623010">
    <property type="component" value="Unassembled WGS sequence"/>
</dbReference>
<keyword evidence="6" id="KW-1185">Reference proteome</keyword>
<evidence type="ECO:0000313" key="5">
    <source>
        <dbReference type="EMBL" id="GGZ91849.1"/>
    </source>
</evidence>
<dbReference type="InterPro" id="IPR002645">
    <property type="entry name" value="STAS_dom"/>
</dbReference>
<dbReference type="AlphaFoldDB" id="A0A918RB32"/>
<dbReference type="Pfam" id="PF13466">
    <property type="entry name" value="STAS_2"/>
    <property type="match status" value="1"/>
</dbReference>
<evidence type="ECO:0000259" key="4">
    <source>
        <dbReference type="PROSITE" id="PS50801"/>
    </source>
</evidence>
<proteinExistence type="inferred from homology"/>
<feature type="region of interest" description="Disordered" evidence="3">
    <location>
        <begin position="1"/>
        <end position="22"/>
    </location>
</feature>
<dbReference type="InterPro" id="IPR058548">
    <property type="entry name" value="MlaB-like_STAS"/>
</dbReference>
<name>A0A918RB32_9ACTN</name>
<dbReference type="InterPro" id="IPR036513">
    <property type="entry name" value="STAS_dom_sf"/>
</dbReference>
<evidence type="ECO:0000256" key="3">
    <source>
        <dbReference type="SAM" id="MobiDB-lite"/>
    </source>
</evidence>
<dbReference type="Gene3D" id="3.30.750.24">
    <property type="entry name" value="STAS domain"/>
    <property type="match status" value="1"/>
</dbReference>